<dbReference type="SUPFAM" id="SSF111369">
    <property type="entry name" value="HlyD-like secretion proteins"/>
    <property type="match status" value="2"/>
</dbReference>
<evidence type="ECO:0000256" key="1">
    <source>
        <dbReference type="SAM" id="Phobius"/>
    </source>
</evidence>
<protein>
    <submittedName>
        <fullName evidence="3">HlyD family secretion protein</fullName>
    </submittedName>
</protein>
<organism evidence="3 4">
    <name type="scientific">Myroides phaeus</name>
    <dbReference type="NCBI Taxonomy" id="702745"/>
    <lineage>
        <taxon>Bacteria</taxon>
        <taxon>Pseudomonadati</taxon>
        <taxon>Bacteroidota</taxon>
        <taxon>Flavobacteriia</taxon>
        <taxon>Flavobacteriales</taxon>
        <taxon>Flavobacteriaceae</taxon>
        <taxon>Myroides</taxon>
    </lineage>
</organism>
<dbReference type="Pfam" id="PF25917">
    <property type="entry name" value="BSH_RND"/>
    <property type="match status" value="1"/>
</dbReference>
<proteinExistence type="predicted"/>
<feature type="transmembrane region" description="Helical" evidence="1">
    <location>
        <begin position="7"/>
        <end position="27"/>
    </location>
</feature>
<dbReference type="PANTHER" id="PTHR30438">
    <property type="entry name" value="36 KDA ANTIGEN-RELATED"/>
    <property type="match status" value="1"/>
</dbReference>
<keyword evidence="4" id="KW-1185">Reference proteome</keyword>
<keyword evidence="1" id="KW-0812">Transmembrane</keyword>
<accession>A0A1G8ERQ0</accession>
<name>A0A1G8ERQ0_9FLAO</name>
<keyword evidence="1" id="KW-1133">Transmembrane helix</keyword>
<gene>
    <name evidence="3" type="ORF">SAMN05421818_11237</name>
</gene>
<dbReference type="Gene3D" id="2.40.30.170">
    <property type="match status" value="1"/>
</dbReference>
<dbReference type="Gene3D" id="2.40.50.100">
    <property type="match status" value="1"/>
</dbReference>
<dbReference type="Proteomes" id="UP000243588">
    <property type="component" value="Unassembled WGS sequence"/>
</dbReference>
<feature type="domain" description="Multidrug resistance protein MdtA-like barrel-sandwich hybrid" evidence="2">
    <location>
        <begin position="43"/>
        <end position="235"/>
    </location>
</feature>
<dbReference type="InterPro" id="IPR058625">
    <property type="entry name" value="MdtA-like_BSH"/>
</dbReference>
<reference evidence="4" key="1">
    <citation type="submission" date="2016-10" db="EMBL/GenBank/DDBJ databases">
        <authorList>
            <person name="Varghese N."/>
            <person name="Submissions S."/>
        </authorList>
    </citation>
    <scope>NUCLEOTIDE SEQUENCE [LARGE SCALE GENOMIC DNA]</scope>
    <source>
        <strain evidence="4">DSM 23313</strain>
    </source>
</reference>
<evidence type="ECO:0000313" key="4">
    <source>
        <dbReference type="Proteomes" id="UP000243588"/>
    </source>
</evidence>
<dbReference type="RefSeq" id="WP_090408673.1">
    <property type="nucleotide sequence ID" value="NZ_FNDQ01000012.1"/>
</dbReference>
<evidence type="ECO:0000313" key="3">
    <source>
        <dbReference type="EMBL" id="SDH72534.1"/>
    </source>
</evidence>
<dbReference type="PANTHER" id="PTHR30438:SF1">
    <property type="entry name" value="36 KDA ANTIGEN"/>
    <property type="match status" value="1"/>
</dbReference>
<dbReference type="EMBL" id="FNDQ01000012">
    <property type="protein sequence ID" value="SDH72534.1"/>
    <property type="molecule type" value="Genomic_DNA"/>
</dbReference>
<dbReference type="AlphaFoldDB" id="A0A1G8ERQ0"/>
<evidence type="ECO:0000259" key="2">
    <source>
        <dbReference type="Pfam" id="PF25917"/>
    </source>
</evidence>
<sequence>MKRNKIVSAIVGLFVIVVILTVSLWYMSAPTESYIQGQVEATQINVASKIPGRISDIYVKEGEQVKAGQVLLQISTPEIDAKLAQAESVQKAAQALDDKAKKGAREEEIQAAFNMWQQAKVGAELAEKTFARIENLFNEKVLPAQKRDEVYTQYKAAQEVQKAAHSQYQMALKGARVEDKAAAMAQVHQAMAVVEEVKILQSEGQVKAPQNAEVLTIMPNKGEIVNSGYPVVNLVDLSDVWIYFNIREDLMPKFKMNTKFTVSIPALGQDNIELEVKYIAAQGDYATWSATKAQGDFDMKTFLIKAYPTTKVEGLRPGMSALVLESSLK</sequence>
<keyword evidence="1" id="KW-0472">Membrane</keyword>
<dbReference type="STRING" id="702745.SAMN05421818_11237"/>